<dbReference type="Proteomes" id="UP000663499">
    <property type="component" value="Chromosome"/>
</dbReference>
<reference evidence="10" key="1">
    <citation type="submission" date="2021-03" db="EMBL/GenBank/DDBJ databases">
        <title>Alkalibacter marinus sp. nov., isolated from tidal flat sediment.</title>
        <authorList>
            <person name="Namirimu T."/>
            <person name="Yang J.-A."/>
            <person name="Yang S.-H."/>
            <person name="Kim Y.-J."/>
            <person name="Kwon K.K."/>
        </authorList>
    </citation>
    <scope>NUCLEOTIDE SEQUENCE</scope>
    <source>
        <strain evidence="10">ES005</strain>
    </source>
</reference>
<comment type="function">
    <text evidence="9">Converts cobyric acid to cobinamide by the addition of aminopropanol on the F carboxylic group.</text>
</comment>
<protein>
    <recommendedName>
        <fullName evidence="9">Cobalamin biosynthesis protein CobD</fullName>
    </recommendedName>
</protein>
<comment type="pathway">
    <text evidence="2 9">Cofactor biosynthesis; adenosylcobalamin biosynthesis.</text>
</comment>
<evidence type="ECO:0000256" key="1">
    <source>
        <dbReference type="ARBA" id="ARBA00004651"/>
    </source>
</evidence>
<evidence type="ECO:0000256" key="7">
    <source>
        <dbReference type="ARBA" id="ARBA00022989"/>
    </source>
</evidence>
<evidence type="ECO:0000256" key="6">
    <source>
        <dbReference type="ARBA" id="ARBA00022692"/>
    </source>
</evidence>
<dbReference type="KEGG" id="alka:J0B03_01650"/>
<comment type="similarity">
    <text evidence="3 9">Belongs to the CobD/CbiB family.</text>
</comment>
<evidence type="ECO:0000313" key="11">
    <source>
        <dbReference type="Proteomes" id="UP000663499"/>
    </source>
</evidence>
<gene>
    <name evidence="9 10" type="primary">cobD</name>
    <name evidence="10" type="ORF">J0B03_01650</name>
</gene>
<dbReference type="EMBL" id="CP071444">
    <property type="protein sequence ID" value="QSX09628.1"/>
    <property type="molecule type" value="Genomic_DNA"/>
</dbReference>
<feature type="transmembrane region" description="Helical" evidence="9">
    <location>
        <begin position="290"/>
        <end position="311"/>
    </location>
</feature>
<dbReference type="GO" id="GO:0005886">
    <property type="term" value="C:plasma membrane"/>
    <property type="evidence" value="ECO:0007669"/>
    <property type="project" value="UniProtKB-SubCell"/>
</dbReference>
<dbReference type="Pfam" id="PF03186">
    <property type="entry name" value="CobD_Cbib"/>
    <property type="match status" value="1"/>
</dbReference>
<dbReference type="GO" id="GO:0009236">
    <property type="term" value="P:cobalamin biosynthetic process"/>
    <property type="evidence" value="ECO:0007669"/>
    <property type="project" value="UniProtKB-UniRule"/>
</dbReference>
<dbReference type="PANTHER" id="PTHR34308:SF1">
    <property type="entry name" value="COBALAMIN BIOSYNTHESIS PROTEIN CBIB"/>
    <property type="match status" value="1"/>
</dbReference>
<feature type="transmembrane region" description="Helical" evidence="9">
    <location>
        <begin position="80"/>
        <end position="99"/>
    </location>
</feature>
<evidence type="ECO:0000256" key="3">
    <source>
        <dbReference type="ARBA" id="ARBA00006263"/>
    </source>
</evidence>
<evidence type="ECO:0000313" key="10">
    <source>
        <dbReference type="EMBL" id="QSX09628.1"/>
    </source>
</evidence>
<proteinExistence type="inferred from homology"/>
<dbReference type="PANTHER" id="PTHR34308">
    <property type="entry name" value="COBALAMIN BIOSYNTHESIS PROTEIN CBIB"/>
    <property type="match status" value="1"/>
</dbReference>
<dbReference type="InterPro" id="IPR004485">
    <property type="entry name" value="Cobalamin_biosynth_CobD/CbiB"/>
</dbReference>
<comment type="caution">
    <text evidence="9">Lacks conserved residue(s) required for the propagation of feature annotation.</text>
</comment>
<organism evidence="10 11">
    <name type="scientific">Alkalibacter rhizosphaerae</name>
    <dbReference type="NCBI Taxonomy" id="2815577"/>
    <lineage>
        <taxon>Bacteria</taxon>
        <taxon>Bacillati</taxon>
        <taxon>Bacillota</taxon>
        <taxon>Clostridia</taxon>
        <taxon>Eubacteriales</taxon>
        <taxon>Eubacteriaceae</taxon>
        <taxon>Alkalibacter</taxon>
    </lineage>
</organism>
<feature type="transmembrane region" description="Helical" evidence="9">
    <location>
        <begin position="205"/>
        <end position="225"/>
    </location>
</feature>
<keyword evidence="11" id="KW-1185">Reference proteome</keyword>
<keyword evidence="5 9" id="KW-0169">Cobalamin biosynthesis</keyword>
<dbReference type="AlphaFoldDB" id="A0A974XGZ0"/>
<accession>A0A974XGZ0</accession>
<evidence type="ECO:0000256" key="5">
    <source>
        <dbReference type="ARBA" id="ARBA00022573"/>
    </source>
</evidence>
<dbReference type="GO" id="GO:0015420">
    <property type="term" value="F:ABC-type vitamin B12 transporter activity"/>
    <property type="evidence" value="ECO:0007669"/>
    <property type="project" value="UniProtKB-UniRule"/>
</dbReference>
<name>A0A974XGZ0_9FIRM</name>
<evidence type="ECO:0000256" key="2">
    <source>
        <dbReference type="ARBA" id="ARBA00004953"/>
    </source>
</evidence>
<dbReference type="NCBIfam" id="TIGR00380">
    <property type="entry name" value="cobal_cbiB"/>
    <property type="match status" value="1"/>
</dbReference>
<sequence>MEILFLAFLLDLILGDPYWLYHPVRAIGAYINFEERLIRRYFKEDGALRAAGVALALDTVLVTVLVVWGILWLGDRIHPILGYVLKVYFVYASISLKSLRYEGLQVVKALKSGLQAGRERLRYIVGRDTKDLSEQEVVKATVETIAENTTDGVIAPMLYALLFGPLGSMAFKAVSTLDSMVGYQNDKYIDLGRFSAKTDDVLNYIPARLTGPLMVVASFFLSLDLKRAWKILKRDHANHKSPNSAWSESAAAGALGIQLGGAHEYGGVLVEKPTIGDGTREAREEDIRSTIHLMFMSAVLFIALIGMIYLFL</sequence>
<evidence type="ECO:0000256" key="8">
    <source>
        <dbReference type="ARBA" id="ARBA00023136"/>
    </source>
</evidence>
<dbReference type="HAMAP" id="MF_00024">
    <property type="entry name" value="CobD_CbiB"/>
    <property type="match status" value="1"/>
</dbReference>
<feature type="transmembrane region" description="Helical" evidence="9">
    <location>
        <begin position="50"/>
        <end position="73"/>
    </location>
</feature>
<keyword evidence="4 9" id="KW-1003">Cell membrane</keyword>
<comment type="subcellular location">
    <subcellularLocation>
        <location evidence="1 9">Cell membrane</location>
        <topology evidence="1 9">Multi-pass membrane protein</topology>
    </subcellularLocation>
</comment>
<keyword evidence="7 9" id="KW-1133">Transmembrane helix</keyword>
<keyword evidence="6 9" id="KW-0812">Transmembrane</keyword>
<dbReference type="GO" id="GO:0048472">
    <property type="term" value="F:threonine-phosphate decarboxylase activity"/>
    <property type="evidence" value="ECO:0007669"/>
    <property type="project" value="InterPro"/>
</dbReference>
<evidence type="ECO:0000256" key="9">
    <source>
        <dbReference type="HAMAP-Rule" id="MF_00024"/>
    </source>
</evidence>
<keyword evidence="8 9" id="KW-0472">Membrane</keyword>
<evidence type="ECO:0000256" key="4">
    <source>
        <dbReference type="ARBA" id="ARBA00022475"/>
    </source>
</evidence>